<dbReference type="InterPro" id="IPR005227">
    <property type="entry name" value="YqgF"/>
</dbReference>
<feature type="region of interest" description="Disordered" evidence="6">
    <location>
        <begin position="148"/>
        <end position="168"/>
    </location>
</feature>
<evidence type="ECO:0000256" key="3">
    <source>
        <dbReference type="ARBA" id="ARBA00022722"/>
    </source>
</evidence>
<evidence type="ECO:0000256" key="6">
    <source>
        <dbReference type="SAM" id="MobiDB-lite"/>
    </source>
</evidence>
<dbReference type="RefSeq" id="WP_144857524.1">
    <property type="nucleotide sequence ID" value="NZ_BAAAYT010000002.1"/>
</dbReference>
<dbReference type="HAMAP" id="MF_00651">
    <property type="entry name" value="Nuclease_YqgF"/>
    <property type="match status" value="1"/>
</dbReference>
<evidence type="ECO:0000256" key="5">
    <source>
        <dbReference type="HAMAP-Rule" id="MF_00651"/>
    </source>
</evidence>
<dbReference type="GO" id="GO:0016788">
    <property type="term" value="F:hydrolase activity, acting on ester bonds"/>
    <property type="evidence" value="ECO:0007669"/>
    <property type="project" value="UniProtKB-UniRule"/>
</dbReference>
<proteinExistence type="inferred from homology"/>
<dbReference type="Gene3D" id="3.30.420.140">
    <property type="entry name" value="YqgF/RNase H-like domain"/>
    <property type="match status" value="1"/>
</dbReference>
<dbReference type="Pfam" id="PF03652">
    <property type="entry name" value="RuvX"/>
    <property type="match status" value="1"/>
</dbReference>
<reference evidence="8 9" key="1">
    <citation type="submission" date="2019-06" db="EMBL/GenBank/DDBJ databases">
        <title>Sequencing the genomes of 1000 actinobacteria strains.</title>
        <authorList>
            <person name="Klenk H.-P."/>
        </authorList>
    </citation>
    <scope>NUCLEOTIDE SEQUENCE [LARGE SCALE GENOMIC DNA]</scope>
    <source>
        <strain evidence="8 9">DSM 18935</strain>
    </source>
</reference>
<protein>
    <recommendedName>
        <fullName evidence="5">Putative pre-16S rRNA nuclease</fullName>
        <ecNumber evidence="5">3.1.-.-</ecNumber>
    </recommendedName>
</protein>
<comment type="caution">
    <text evidence="8">The sequence shown here is derived from an EMBL/GenBank/DDBJ whole genome shotgun (WGS) entry which is preliminary data.</text>
</comment>
<dbReference type="SMART" id="SM00732">
    <property type="entry name" value="YqgFc"/>
    <property type="match status" value="1"/>
</dbReference>
<dbReference type="AlphaFoldDB" id="A0A560WAM2"/>
<comment type="subcellular location">
    <subcellularLocation>
        <location evidence="5">Cytoplasm</location>
    </subcellularLocation>
</comment>
<sequence>MRVGIDVGAARVGVAVCDPDGLLATPLTTLRRDLDGWGDVEEVVEVVADRSAVGVVVGLPRSLDGAERAAAQHVREWCEALRTRLNARPGLADTPIRLVDERLTTVDAHRGLHASGLPGRSHRTVVDQAAAVLILQAAIDRERSLGEPLGELFAGPPARKPRRKDGRR</sequence>
<keyword evidence="4 5" id="KW-0378">Hydrolase</keyword>
<feature type="domain" description="YqgF/RNase H-like" evidence="7">
    <location>
        <begin position="1"/>
        <end position="108"/>
    </location>
</feature>
<organism evidence="8 9">
    <name type="scientific">Marihabitans asiaticum</name>
    <dbReference type="NCBI Taxonomy" id="415218"/>
    <lineage>
        <taxon>Bacteria</taxon>
        <taxon>Bacillati</taxon>
        <taxon>Actinomycetota</taxon>
        <taxon>Actinomycetes</taxon>
        <taxon>Micrococcales</taxon>
        <taxon>Intrasporangiaceae</taxon>
        <taxon>Marihabitans</taxon>
    </lineage>
</organism>
<dbReference type="GO" id="GO:0004518">
    <property type="term" value="F:nuclease activity"/>
    <property type="evidence" value="ECO:0007669"/>
    <property type="project" value="UniProtKB-KW"/>
</dbReference>
<dbReference type="SUPFAM" id="SSF53098">
    <property type="entry name" value="Ribonuclease H-like"/>
    <property type="match status" value="1"/>
</dbReference>
<evidence type="ECO:0000259" key="7">
    <source>
        <dbReference type="SMART" id="SM00732"/>
    </source>
</evidence>
<keyword evidence="1 5" id="KW-0963">Cytoplasm</keyword>
<evidence type="ECO:0000256" key="1">
    <source>
        <dbReference type="ARBA" id="ARBA00022490"/>
    </source>
</evidence>
<evidence type="ECO:0000313" key="8">
    <source>
        <dbReference type="EMBL" id="TWD14679.1"/>
    </source>
</evidence>
<comment type="function">
    <text evidence="5">Could be a nuclease involved in processing of the 5'-end of pre-16S rRNA.</text>
</comment>
<dbReference type="PANTHER" id="PTHR33317">
    <property type="entry name" value="POLYNUCLEOTIDYL TRANSFERASE, RIBONUCLEASE H-LIKE SUPERFAMILY PROTEIN"/>
    <property type="match status" value="1"/>
</dbReference>
<evidence type="ECO:0000313" key="9">
    <source>
        <dbReference type="Proteomes" id="UP000315628"/>
    </source>
</evidence>
<dbReference type="InterPro" id="IPR037027">
    <property type="entry name" value="YqgF/RNaseH-like_dom_sf"/>
</dbReference>
<keyword evidence="3 5" id="KW-0540">Nuclease</keyword>
<evidence type="ECO:0000256" key="4">
    <source>
        <dbReference type="ARBA" id="ARBA00022801"/>
    </source>
</evidence>
<dbReference type="InterPro" id="IPR012337">
    <property type="entry name" value="RNaseH-like_sf"/>
</dbReference>
<keyword evidence="2 5" id="KW-0690">Ribosome biogenesis</keyword>
<dbReference type="GO" id="GO:0005829">
    <property type="term" value="C:cytosol"/>
    <property type="evidence" value="ECO:0007669"/>
    <property type="project" value="TreeGrafter"/>
</dbReference>
<feature type="compositionally biased region" description="Basic residues" evidence="6">
    <location>
        <begin position="159"/>
        <end position="168"/>
    </location>
</feature>
<dbReference type="GO" id="GO:0000967">
    <property type="term" value="P:rRNA 5'-end processing"/>
    <property type="evidence" value="ECO:0007669"/>
    <property type="project" value="UniProtKB-UniRule"/>
</dbReference>
<dbReference type="Proteomes" id="UP000315628">
    <property type="component" value="Unassembled WGS sequence"/>
</dbReference>
<dbReference type="CDD" id="cd16964">
    <property type="entry name" value="YqgF"/>
    <property type="match status" value="1"/>
</dbReference>
<gene>
    <name evidence="8" type="ORF">FB557_2101</name>
</gene>
<dbReference type="EMBL" id="VIUW01000003">
    <property type="protein sequence ID" value="TWD14679.1"/>
    <property type="molecule type" value="Genomic_DNA"/>
</dbReference>
<name>A0A560WAM2_9MICO</name>
<comment type="similarity">
    <text evidence="5">Belongs to the YqgF HJR family.</text>
</comment>
<dbReference type="EC" id="3.1.-.-" evidence="5"/>
<dbReference type="PANTHER" id="PTHR33317:SF4">
    <property type="entry name" value="POLYNUCLEOTIDYL TRANSFERASE, RIBONUCLEASE H-LIKE SUPERFAMILY PROTEIN"/>
    <property type="match status" value="1"/>
</dbReference>
<dbReference type="NCBIfam" id="TIGR00250">
    <property type="entry name" value="RNAse_H_YqgF"/>
    <property type="match status" value="1"/>
</dbReference>
<dbReference type="InterPro" id="IPR006641">
    <property type="entry name" value="YqgF/RNaseH-like_dom"/>
</dbReference>
<evidence type="ECO:0000256" key="2">
    <source>
        <dbReference type="ARBA" id="ARBA00022517"/>
    </source>
</evidence>
<keyword evidence="9" id="KW-1185">Reference proteome</keyword>
<dbReference type="OrthoDB" id="9790539at2"/>
<accession>A0A560WAM2</accession>